<dbReference type="PROSITE" id="PS50177">
    <property type="entry name" value="NTF2_DOMAIN"/>
    <property type="match status" value="1"/>
</dbReference>
<dbReference type="Proteomes" id="UP000015105">
    <property type="component" value="Chromosome 7D"/>
</dbReference>
<sequence length="175" mass="19526">QLCRLRGSMWAFGARAMAAKAGNSVGGVLPHPHVIGNAFAQHYYKILNESPEDVHKFYHDESILGRKPNSDGTLTSITTMRDINKHFVSTYLKGCSMQIDNVDSQPSHEGGVLVLVSGSFTVPDAMKRRFTQSFFLAPQKGGYFVLNDVLRYIPVEPETPPVKVQVLPLIDYFWV</sequence>
<dbReference type="InterPro" id="IPR032710">
    <property type="entry name" value="NTF2-like_dom_sf"/>
</dbReference>
<reference evidence="4" key="1">
    <citation type="journal article" date="2014" name="Science">
        <title>Ancient hybridizations among the ancestral genomes of bread wheat.</title>
        <authorList>
            <consortium name="International Wheat Genome Sequencing Consortium,"/>
            <person name="Marcussen T."/>
            <person name="Sandve S.R."/>
            <person name="Heier L."/>
            <person name="Spannagl M."/>
            <person name="Pfeifer M."/>
            <person name="Jakobsen K.S."/>
            <person name="Wulff B.B."/>
            <person name="Steuernagel B."/>
            <person name="Mayer K.F."/>
            <person name="Olsen O.A."/>
        </authorList>
    </citation>
    <scope>NUCLEOTIDE SEQUENCE [LARGE SCALE GENOMIC DNA]</scope>
    <source>
        <strain evidence="4">cv. AL8/78</strain>
    </source>
</reference>
<dbReference type="InterPro" id="IPR039539">
    <property type="entry name" value="Ras_GTPase_bind_prot"/>
</dbReference>
<dbReference type="PANTHER" id="PTHR10693:SF55">
    <property type="entry name" value="OS07G0603100 PROTEIN"/>
    <property type="match status" value="1"/>
</dbReference>
<keyword evidence="4" id="KW-1185">Reference proteome</keyword>
<reference evidence="4" key="2">
    <citation type="journal article" date="2017" name="Nat. Plants">
        <title>The Aegilops tauschii genome reveals multiple impacts of transposons.</title>
        <authorList>
            <person name="Zhao G."/>
            <person name="Zou C."/>
            <person name="Li K."/>
            <person name="Wang K."/>
            <person name="Li T."/>
            <person name="Gao L."/>
            <person name="Zhang X."/>
            <person name="Wang H."/>
            <person name="Yang Z."/>
            <person name="Liu X."/>
            <person name="Jiang W."/>
            <person name="Mao L."/>
            <person name="Kong X."/>
            <person name="Jiao Y."/>
            <person name="Jia J."/>
        </authorList>
    </citation>
    <scope>NUCLEOTIDE SEQUENCE [LARGE SCALE GENOMIC DNA]</scope>
    <source>
        <strain evidence="4">cv. AL8/78</strain>
    </source>
</reference>
<dbReference type="GO" id="GO:0003729">
    <property type="term" value="F:mRNA binding"/>
    <property type="evidence" value="ECO:0007669"/>
    <property type="project" value="TreeGrafter"/>
</dbReference>
<dbReference type="AlphaFoldDB" id="A0A453SPY0"/>
<proteinExistence type="predicted"/>
<organism evidence="3 4">
    <name type="scientific">Aegilops tauschii subsp. strangulata</name>
    <name type="common">Goatgrass</name>
    <dbReference type="NCBI Taxonomy" id="200361"/>
    <lineage>
        <taxon>Eukaryota</taxon>
        <taxon>Viridiplantae</taxon>
        <taxon>Streptophyta</taxon>
        <taxon>Embryophyta</taxon>
        <taxon>Tracheophyta</taxon>
        <taxon>Spermatophyta</taxon>
        <taxon>Magnoliopsida</taxon>
        <taxon>Liliopsida</taxon>
        <taxon>Poales</taxon>
        <taxon>Poaceae</taxon>
        <taxon>BOP clade</taxon>
        <taxon>Pooideae</taxon>
        <taxon>Triticodae</taxon>
        <taxon>Triticeae</taxon>
        <taxon>Triticinae</taxon>
        <taxon>Aegilops</taxon>
    </lineage>
</organism>
<dbReference type="Gene3D" id="3.10.450.50">
    <property type="match status" value="1"/>
</dbReference>
<accession>A0A453SPY0</accession>
<dbReference type="Gramene" id="AET7Gv21019700.9">
    <property type="protein sequence ID" value="AET7Gv21019700.9"/>
    <property type="gene ID" value="AET7Gv21019700"/>
</dbReference>
<evidence type="ECO:0000256" key="1">
    <source>
        <dbReference type="ARBA" id="ARBA00022884"/>
    </source>
</evidence>
<dbReference type="STRING" id="200361.A0A453SPY0"/>
<evidence type="ECO:0000313" key="4">
    <source>
        <dbReference type="Proteomes" id="UP000015105"/>
    </source>
</evidence>
<evidence type="ECO:0000259" key="2">
    <source>
        <dbReference type="PROSITE" id="PS50177"/>
    </source>
</evidence>
<dbReference type="InterPro" id="IPR002075">
    <property type="entry name" value="NTF2_dom"/>
</dbReference>
<dbReference type="FunFam" id="3.10.450.50:FF:000003">
    <property type="entry name" value="Nuclear transport factor 2 family protein"/>
    <property type="match status" value="1"/>
</dbReference>
<evidence type="ECO:0000313" key="3">
    <source>
        <dbReference type="EnsemblPlants" id="AET7Gv21019700.9"/>
    </source>
</evidence>
<dbReference type="EnsemblPlants" id="AET7Gv21019700.9">
    <property type="protein sequence ID" value="AET7Gv21019700.9"/>
    <property type="gene ID" value="AET7Gv21019700"/>
</dbReference>
<dbReference type="GO" id="GO:0005829">
    <property type="term" value="C:cytosol"/>
    <property type="evidence" value="ECO:0007669"/>
    <property type="project" value="TreeGrafter"/>
</dbReference>
<dbReference type="PANTHER" id="PTHR10693">
    <property type="entry name" value="RAS GTPASE-ACTIVATING PROTEIN-BINDING PROTEIN"/>
    <property type="match status" value="1"/>
</dbReference>
<reference evidence="3" key="5">
    <citation type="journal article" date="2021" name="G3 (Bethesda)">
        <title>Aegilops tauschii genome assembly Aet v5.0 features greater sequence contiguity and improved annotation.</title>
        <authorList>
            <person name="Wang L."/>
            <person name="Zhu T."/>
            <person name="Rodriguez J.C."/>
            <person name="Deal K.R."/>
            <person name="Dubcovsky J."/>
            <person name="McGuire P.E."/>
            <person name="Lux T."/>
            <person name="Spannagl M."/>
            <person name="Mayer K.F.X."/>
            <person name="Baldrich P."/>
            <person name="Meyers B.C."/>
            <person name="Huo N."/>
            <person name="Gu Y.Q."/>
            <person name="Zhou H."/>
            <person name="Devos K.M."/>
            <person name="Bennetzen J.L."/>
            <person name="Unver T."/>
            <person name="Budak H."/>
            <person name="Gulick P.J."/>
            <person name="Galiba G."/>
            <person name="Kalapos B."/>
            <person name="Nelson D.R."/>
            <person name="Li P."/>
            <person name="You F.M."/>
            <person name="Luo M.C."/>
            <person name="Dvorak J."/>
        </authorList>
    </citation>
    <scope>NUCLEOTIDE SEQUENCE [LARGE SCALE GENOMIC DNA]</scope>
    <source>
        <strain evidence="3">cv. AL8/78</strain>
    </source>
</reference>
<dbReference type="GO" id="GO:1990904">
    <property type="term" value="C:ribonucleoprotein complex"/>
    <property type="evidence" value="ECO:0007669"/>
    <property type="project" value="TreeGrafter"/>
</dbReference>
<dbReference type="SUPFAM" id="SSF54427">
    <property type="entry name" value="NTF2-like"/>
    <property type="match status" value="1"/>
</dbReference>
<feature type="domain" description="NTF2" evidence="2">
    <location>
        <begin position="35"/>
        <end position="152"/>
    </location>
</feature>
<dbReference type="CDD" id="cd00780">
    <property type="entry name" value="NTF2"/>
    <property type="match status" value="1"/>
</dbReference>
<keyword evidence="1" id="KW-0694">RNA-binding</keyword>
<protein>
    <recommendedName>
        <fullName evidence="2">NTF2 domain-containing protein</fullName>
    </recommendedName>
</protein>
<reference evidence="3" key="3">
    <citation type="journal article" date="2017" name="Nature">
        <title>Genome sequence of the progenitor of the wheat D genome Aegilops tauschii.</title>
        <authorList>
            <person name="Luo M.C."/>
            <person name="Gu Y.Q."/>
            <person name="Puiu D."/>
            <person name="Wang H."/>
            <person name="Twardziok S.O."/>
            <person name="Deal K.R."/>
            <person name="Huo N."/>
            <person name="Zhu T."/>
            <person name="Wang L."/>
            <person name="Wang Y."/>
            <person name="McGuire P.E."/>
            <person name="Liu S."/>
            <person name="Long H."/>
            <person name="Ramasamy R.K."/>
            <person name="Rodriguez J.C."/>
            <person name="Van S.L."/>
            <person name="Yuan L."/>
            <person name="Wang Z."/>
            <person name="Xia Z."/>
            <person name="Xiao L."/>
            <person name="Anderson O.D."/>
            <person name="Ouyang S."/>
            <person name="Liang Y."/>
            <person name="Zimin A.V."/>
            <person name="Pertea G."/>
            <person name="Qi P."/>
            <person name="Bennetzen J.L."/>
            <person name="Dai X."/>
            <person name="Dawson M.W."/>
            <person name="Muller H.G."/>
            <person name="Kugler K."/>
            <person name="Rivarola-Duarte L."/>
            <person name="Spannagl M."/>
            <person name="Mayer K.F.X."/>
            <person name="Lu F.H."/>
            <person name="Bevan M.W."/>
            <person name="Leroy P."/>
            <person name="Li P."/>
            <person name="You F.M."/>
            <person name="Sun Q."/>
            <person name="Liu Z."/>
            <person name="Lyons E."/>
            <person name="Wicker T."/>
            <person name="Salzberg S.L."/>
            <person name="Devos K.M."/>
            <person name="Dvorak J."/>
        </authorList>
    </citation>
    <scope>NUCLEOTIDE SEQUENCE [LARGE SCALE GENOMIC DNA]</scope>
    <source>
        <strain evidence="3">cv. AL8/78</strain>
    </source>
</reference>
<name>A0A453SPY0_AEGTS</name>
<reference evidence="3" key="4">
    <citation type="submission" date="2019-03" db="UniProtKB">
        <authorList>
            <consortium name="EnsemblPlants"/>
        </authorList>
    </citation>
    <scope>IDENTIFICATION</scope>
</reference>
<dbReference type="InterPro" id="IPR018222">
    <property type="entry name" value="Nuclear_transport_factor_2_euk"/>
</dbReference>
<dbReference type="Pfam" id="PF02136">
    <property type="entry name" value="NTF2"/>
    <property type="match status" value="1"/>
</dbReference>